<dbReference type="InterPro" id="IPR001248">
    <property type="entry name" value="Pur-cyt_permease"/>
</dbReference>
<dbReference type="PANTHER" id="PTHR30618">
    <property type="entry name" value="NCS1 FAMILY PURINE/PYRIMIDINE TRANSPORTER"/>
    <property type="match status" value="1"/>
</dbReference>
<evidence type="ECO:0000256" key="6">
    <source>
        <dbReference type="SAM" id="Phobius"/>
    </source>
</evidence>
<keyword evidence="5 6" id="KW-0472">Membrane</keyword>
<organism evidence="7 8">
    <name type="scientific">Entomomonas moraniae</name>
    <dbReference type="NCBI Taxonomy" id="2213226"/>
    <lineage>
        <taxon>Bacteria</taxon>
        <taxon>Pseudomonadati</taxon>
        <taxon>Pseudomonadota</taxon>
        <taxon>Gammaproteobacteria</taxon>
        <taxon>Pseudomonadales</taxon>
        <taxon>Pseudomonadaceae</taxon>
        <taxon>Entomomonas</taxon>
    </lineage>
</organism>
<dbReference type="Gene3D" id="1.10.4160.10">
    <property type="entry name" value="Hydantoin permease"/>
    <property type="match status" value="1"/>
</dbReference>
<dbReference type="GO" id="GO:0005886">
    <property type="term" value="C:plasma membrane"/>
    <property type="evidence" value="ECO:0007669"/>
    <property type="project" value="TreeGrafter"/>
</dbReference>
<dbReference type="PANTHER" id="PTHR30618:SF6">
    <property type="entry name" value="NCS1 FAMILY NUCLEOBASE:CATION SYMPORTER-1"/>
    <property type="match status" value="1"/>
</dbReference>
<comment type="subcellular location">
    <subcellularLocation>
        <location evidence="1">Membrane</location>
        <topology evidence="1">Multi-pass membrane protein</topology>
    </subcellularLocation>
</comment>
<keyword evidence="3 6" id="KW-0812">Transmembrane</keyword>
<feature type="transmembrane region" description="Helical" evidence="6">
    <location>
        <begin position="374"/>
        <end position="395"/>
    </location>
</feature>
<evidence type="ECO:0000313" key="7">
    <source>
        <dbReference type="EMBL" id="AZS50887.1"/>
    </source>
</evidence>
<reference evidence="8" key="1">
    <citation type="submission" date="2018-06" db="EMBL/GenBank/DDBJ databases">
        <title>Complete genome of Pseudomonas insecticola strain QZS01.</title>
        <authorList>
            <person name="Wang J."/>
            <person name="Su Q."/>
        </authorList>
    </citation>
    <scope>NUCLEOTIDE SEQUENCE [LARGE SCALE GENOMIC DNA]</scope>
    <source>
        <strain evidence="8">QZS01</strain>
    </source>
</reference>
<dbReference type="Proteomes" id="UP000273143">
    <property type="component" value="Chromosome"/>
</dbReference>
<dbReference type="Pfam" id="PF02133">
    <property type="entry name" value="Transp_cyt_pur"/>
    <property type="match status" value="1"/>
</dbReference>
<feature type="transmembrane region" description="Helical" evidence="6">
    <location>
        <begin position="309"/>
        <end position="330"/>
    </location>
</feature>
<feature type="transmembrane region" description="Helical" evidence="6">
    <location>
        <begin position="429"/>
        <end position="449"/>
    </location>
</feature>
<sequence>MSEQHMTPNDKRSYSPRLYNADLAPAQNKNWTWYNMFSFWMSDVHSVGGYIVAASLFAFGLAGWQVLLCLLIGICIVLFFANLMAKPCQESGVPVAVLCRQAFGVFGANIPAVTRGLIAVAWYGIQTYLASHGLMIVLLKFFPELGYLNEMSWLGLSGLGWFCFVAMWFSQAVVFWYGMETIKRFIDFAGPAVYVVMFLLAGWIVYQVGPSNISFTLSDKVLSMGEQFWFMLMAIALVVSYFSGPLLNYGDFTRYMKSMDELKKGNFWGLPINFLLFSVITVVIVSGTVPLFGEMIKDPLETVSRMGNGLVIAIGVLTIVIATIGINIVANFVSPAFDFSNCSPQRISFRTGGLIAAVGSVLVTPWNLFNSPEIIHYTLDVLAAVIGPLFGILLVQHYFISKGKINIDALFSDQPGQPYWYRGGFNPRAIIALILSVVVGVAIILIPHLKELANFSWFIGVFVGSALYYFLAKDSKVDG</sequence>
<evidence type="ECO:0000256" key="5">
    <source>
        <dbReference type="ARBA" id="ARBA00023136"/>
    </source>
</evidence>
<evidence type="ECO:0000256" key="3">
    <source>
        <dbReference type="ARBA" id="ARBA00022692"/>
    </source>
</evidence>
<dbReference type="AlphaFoldDB" id="A0A3S9XEJ4"/>
<dbReference type="KEGG" id="emo:DM558_08875"/>
<comment type="similarity">
    <text evidence="2">Belongs to the purine-cytosine permease (2.A.39) family.</text>
</comment>
<evidence type="ECO:0000313" key="8">
    <source>
        <dbReference type="Proteomes" id="UP000273143"/>
    </source>
</evidence>
<name>A0A3S9XEJ4_9GAMM</name>
<dbReference type="EMBL" id="CP029822">
    <property type="protein sequence ID" value="AZS50887.1"/>
    <property type="molecule type" value="Genomic_DNA"/>
</dbReference>
<keyword evidence="8" id="KW-1185">Reference proteome</keyword>
<feature type="transmembrane region" description="Helical" evidence="6">
    <location>
        <begin position="228"/>
        <end position="247"/>
    </location>
</feature>
<gene>
    <name evidence="7" type="ORF">DM558_08875</name>
</gene>
<evidence type="ECO:0000256" key="4">
    <source>
        <dbReference type="ARBA" id="ARBA00022989"/>
    </source>
</evidence>
<accession>A0A3S9XEJ4</accession>
<feature type="transmembrane region" description="Helical" evidence="6">
    <location>
        <begin position="267"/>
        <end position="289"/>
    </location>
</feature>
<feature type="transmembrane region" description="Helical" evidence="6">
    <location>
        <begin position="455"/>
        <end position="472"/>
    </location>
</feature>
<feature type="transmembrane region" description="Helical" evidence="6">
    <location>
        <begin position="37"/>
        <end position="59"/>
    </location>
</feature>
<evidence type="ECO:0000256" key="2">
    <source>
        <dbReference type="ARBA" id="ARBA00008974"/>
    </source>
</evidence>
<feature type="transmembrane region" description="Helical" evidence="6">
    <location>
        <begin position="159"/>
        <end position="178"/>
    </location>
</feature>
<keyword evidence="4 6" id="KW-1133">Transmembrane helix</keyword>
<feature type="transmembrane region" description="Helical" evidence="6">
    <location>
        <begin position="351"/>
        <end position="368"/>
    </location>
</feature>
<evidence type="ECO:0000256" key="1">
    <source>
        <dbReference type="ARBA" id="ARBA00004141"/>
    </source>
</evidence>
<protein>
    <submittedName>
        <fullName evidence="7">NCS1 family nucleobase:cation symporter-1</fullName>
    </submittedName>
</protein>
<feature type="transmembrane region" description="Helical" evidence="6">
    <location>
        <begin position="66"/>
        <end position="85"/>
    </location>
</feature>
<dbReference type="GO" id="GO:0015205">
    <property type="term" value="F:nucleobase transmembrane transporter activity"/>
    <property type="evidence" value="ECO:0007669"/>
    <property type="project" value="TreeGrafter"/>
</dbReference>
<dbReference type="InterPro" id="IPR045225">
    <property type="entry name" value="Uracil/uridine/allantoin_perm"/>
</dbReference>
<dbReference type="CDD" id="cd11555">
    <property type="entry name" value="SLC-NCS1sbd_u1"/>
    <property type="match status" value="1"/>
</dbReference>
<proteinExistence type="inferred from homology"/>
<feature type="transmembrane region" description="Helical" evidence="6">
    <location>
        <begin position="185"/>
        <end position="208"/>
    </location>
</feature>